<reference evidence="2 3" key="1">
    <citation type="submission" date="2024-02" db="EMBL/GenBank/DDBJ databases">
        <title>Seven novel Bacillus-like species.</title>
        <authorList>
            <person name="Liu G."/>
        </authorList>
    </citation>
    <scope>NUCLEOTIDE SEQUENCE [LARGE SCALE GENOMIC DNA]</scope>
    <source>
        <strain evidence="2 3">FJAT-52991</strain>
    </source>
</reference>
<dbReference type="Proteomes" id="UP001387364">
    <property type="component" value="Chromosome"/>
</dbReference>
<protein>
    <submittedName>
        <fullName evidence="2">ABC transporter permease</fullName>
    </submittedName>
</protein>
<proteinExistence type="predicted"/>
<keyword evidence="1" id="KW-0472">Membrane</keyword>
<organism evidence="2 3">
    <name type="scientific">Bacillus kandeliae</name>
    <dbReference type="NCBI Taxonomy" id="3129297"/>
    <lineage>
        <taxon>Bacteria</taxon>
        <taxon>Bacillati</taxon>
        <taxon>Bacillota</taxon>
        <taxon>Bacilli</taxon>
        <taxon>Bacillales</taxon>
        <taxon>Bacillaceae</taxon>
        <taxon>Bacillus</taxon>
    </lineage>
</organism>
<gene>
    <name evidence="2" type="ORF">WDJ61_15115</name>
</gene>
<keyword evidence="3" id="KW-1185">Reference proteome</keyword>
<dbReference type="EMBL" id="CP147404">
    <property type="protein sequence ID" value="WXB92542.1"/>
    <property type="molecule type" value="Genomic_DNA"/>
</dbReference>
<feature type="transmembrane region" description="Helical" evidence="1">
    <location>
        <begin position="176"/>
        <end position="194"/>
    </location>
</feature>
<keyword evidence="1" id="KW-1133">Transmembrane helix</keyword>
<feature type="transmembrane region" description="Helical" evidence="1">
    <location>
        <begin position="20"/>
        <end position="39"/>
    </location>
</feature>
<sequence length="234" mass="26064">MLNLMRLEWKKHQLSRYFKGVACCILGIFTAVGLMAWGSKVESDLMFTDYAGFMSLTNISIRITFIIFSAGILSRLVIDEYKNKTMQLLFTYPLPRKKLMQAKLSIVFGFCFFNIIIATLMINILIFFLNPMIGFFETPVSMGEMIATVPTTLIQAFMVAGISLIPLYFGMRKKSTRTTIVSAILIGVVINGAVGDESGQVSLFDFIGVPVAFCLLGLGIGYLSYHKVNKIDVV</sequence>
<dbReference type="Pfam" id="PF12730">
    <property type="entry name" value="ABC2_membrane_4"/>
    <property type="match status" value="1"/>
</dbReference>
<feature type="transmembrane region" description="Helical" evidence="1">
    <location>
        <begin position="206"/>
        <end position="225"/>
    </location>
</feature>
<accession>A0ABZ2N5H6</accession>
<name>A0ABZ2N5H6_9BACI</name>
<feature type="transmembrane region" description="Helical" evidence="1">
    <location>
        <begin position="106"/>
        <end position="129"/>
    </location>
</feature>
<evidence type="ECO:0000256" key="1">
    <source>
        <dbReference type="SAM" id="Phobius"/>
    </source>
</evidence>
<feature type="transmembrane region" description="Helical" evidence="1">
    <location>
        <begin position="149"/>
        <end position="169"/>
    </location>
</feature>
<evidence type="ECO:0000313" key="2">
    <source>
        <dbReference type="EMBL" id="WXB92542.1"/>
    </source>
</evidence>
<keyword evidence="1" id="KW-0812">Transmembrane</keyword>
<feature type="transmembrane region" description="Helical" evidence="1">
    <location>
        <begin position="59"/>
        <end position="78"/>
    </location>
</feature>
<dbReference type="RefSeq" id="WP_338751146.1">
    <property type="nucleotide sequence ID" value="NZ_CP147404.1"/>
</dbReference>
<evidence type="ECO:0000313" key="3">
    <source>
        <dbReference type="Proteomes" id="UP001387364"/>
    </source>
</evidence>